<dbReference type="AlphaFoldDB" id="A0A7W5ZSK1"/>
<gene>
    <name evidence="1" type="ORF">FHS57_006379</name>
</gene>
<dbReference type="InterPro" id="IPR015082">
    <property type="entry name" value="DUF1896"/>
</dbReference>
<sequence length="147" mass="16828">MNSTDLDFFELYLTDFLQSDFPELLRKLSSSEIKTLLTVRASNATTAFENARREGLTVMAAQEVAIHSLVKGLDFSIYNFLHDTLEKEFKQIFETLTQQQRLVPILLSFCAPLNDFILQYEIDDTPTKQIRYSLIVNTLSQALAKVV</sequence>
<dbReference type="RefSeq" id="WP_183980659.1">
    <property type="nucleotide sequence ID" value="NZ_JACIBY010000035.1"/>
</dbReference>
<protein>
    <recommendedName>
        <fullName evidence="3">DUF1896 domain-containing protein</fullName>
    </recommendedName>
</protein>
<evidence type="ECO:0000313" key="2">
    <source>
        <dbReference type="Proteomes" id="UP000541352"/>
    </source>
</evidence>
<evidence type="ECO:0008006" key="3">
    <source>
        <dbReference type="Google" id="ProtNLM"/>
    </source>
</evidence>
<dbReference type="Proteomes" id="UP000541352">
    <property type="component" value="Unassembled WGS sequence"/>
</dbReference>
<dbReference type="SUPFAM" id="SSF140753">
    <property type="entry name" value="PG0816-like"/>
    <property type="match status" value="1"/>
</dbReference>
<comment type="caution">
    <text evidence="1">The sequence shown here is derived from an EMBL/GenBank/DDBJ whole genome shotgun (WGS) entry which is preliminary data.</text>
</comment>
<proteinExistence type="predicted"/>
<name>A0A7W5ZSK1_9BACT</name>
<dbReference type="InterPro" id="IPR036297">
    <property type="entry name" value="PG0816-like_sf"/>
</dbReference>
<accession>A0A7W5ZSK1</accession>
<evidence type="ECO:0000313" key="1">
    <source>
        <dbReference type="EMBL" id="MBB3842348.1"/>
    </source>
</evidence>
<dbReference type="Pfam" id="PF08989">
    <property type="entry name" value="DUF1896"/>
    <property type="match status" value="1"/>
</dbReference>
<dbReference type="Gene3D" id="1.10.8.330">
    <property type="entry name" value="PG0816-like"/>
    <property type="match status" value="1"/>
</dbReference>
<dbReference type="EMBL" id="JACIBY010000035">
    <property type="protein sequence ID" value="MBB3842348.1"/>
    <property type="molecule type" value="Genomic_DNA"/>
</dbReference>
<keyword evidence="2" id="KW-1185">Reference proteome</keyword>
<organism evidence="1 2">
    <name type="scientific">Runella defluvii</name>
    <dbReference type="NCBI Taxonomy" id="370973"/>
    <lineage>
        <taxon>Bacteria</taxon>
        <taxon>Pseudomonadati</taxon>
        <taxon>Bacteroidota</taxon>
        <taxon>Cytophagia</taxon>
        <taxon>Cytophagales</taxon>
        <taxon>Spirosomataceae</taxon>
        <taxon>Runella</taxon>
    </lineage>
</organism>
<reference evidence="1 2" key="1">
    <citation type="submission" date="2020-08" db="EMBL/GenBank/DDBJ databases">
        <title>Genomic Encyclopedia of Type Strains, Phase IV (KMG-IV): sequencing the most valuable type-strain genomes for metagenomic binning, comparative biology and taxonomic classification.</title>
        <authorList>
            <person name="Goeker M."/>
        </authorList>
    </citation>
    <scope>NUCLEOTIDE SEQUENCE [LARGE SCALE GENOMIC DNA]</scope>
    <source>
        <strain evidence="1 2">DSM 17976</strain>
    </source>
</reference>